<proteinExistence type="predicted"/>
<dbReference type="SUPFAM" id="SSF53756">
    <property type="entry name" value="UDP-Glycosyltransferase/glycogen phosphorylase"/>
    <property type="match status" value="2"/>
</dbReference>
<evidence type="ECO:0000313" key="1">
    <source>
        <dbReference type="EMBL" id="TCO72044.1"/>
    </source>
</evidence>
<name>A0A4R2KG24_9RHOB</name>
<organism evidence="1 2">
    <name type="scientific">Rhodovulum euryhalinum</name>
    <dbReference type="NCBI Taxonomy" id="35805"/>
    <lineage>
        <taxon>Bacteria</taxon>
        <taxon>Pseudomonadati</taxon>
        <taxon>Pseudomonadota</taxon>
        <taxon>Alphaproteobacteria</taxon>
        <taxon>Rhodobacterales</taxon>
        <taxon>Paracoccaceae</taxon>
        <taxon>Rhodovulum</taxon>
    </lineage>
</organism>
<comment type="caution">
    <text evidence="1">The sequence shown here is derived from an EMBL/GenBank/DDBJ whole genome shotgun (WGS) entry which is preliminary data.</text>
</comment>
<gene>
    <name evidence="1" type="ORF">EV655_105150</name>
</gene>
<keyword evidence="1" id="KW-0808">Transferase</keyword>
<dbReference type="GO" id="GO:0016740">
    <property type="term" value="F:transferase activity"/>
    <property type="evidence" value="ECO:0007669"/>
    <property type="project" value="UniProtKB-KW"/>
</dbReference>
<keyword evidence="2" id="KW-1185">Reference proteome</keyword>
<dbReference type="RefSeq" id="WP_132543541.1">
    <property type="nucleotide sequence ID" value="NZ_SLWW01000005.1"/>
</dbReference>
<evidence type="ECO:0000313" key="2">
    <source>
        <dbReference type="Proteomes" id="UP000295142"/>
    </source>
</evidence>
<reference evidence="1 2" key="1">
    <citation type="submission" date="2019-03" db="EMBL/GenBank/DDBJ databases">
        <title>Genomic Encyclopedia of Type Strains, Phase IV (KMG-IV): sequencing the most valuable type-strain genomes for metagenomic binning, comparative biology and taxonomic classification.</title>
        <authorList>
            <person name="Goeker M."/>
        </authorList>
    </citation>
    <scope>NUCLEOTIDE SEQUENCE [LARGE SCALE GENOMIC DNA]</scope>
    <source>
        <strain evidence="1 2">DSM 4868</strain>
    </source>
</reference>
<accession>A0A4R2KG24</accession>
<protein>
    <submittedName>
        <fullName evidence="1">UDP:flavonoid glycosyltransferase YjiC (YdhE family)</fullName>
    </submittedName>
</protein>
<dbReference type="Gene3D" id="3.40.50.2000">
    <property type="entry name" value="Glycogen Phosphorylase B"/>
    <property type="match status" value="1"/>
</dbReference>
<dbReference type="AlphaFoldDB" id="A0A4R2KG24"/>
<dbReference type="EMBL" id="SLWW01000005">
    <property type="protein sequence ID" value="TCO72044.1"/>
    <property type="molecule type" value="Genomic_DNA"/>
</dbReference>
<dbReference type="OrthoDB" id="8549922at2"/>
<dbReference type="Proteomes" id="UP000295142">
    <property type="component" value="Unassembled WGS sequence"/>
</dbReference>
<sequence length="738" mass="79289">MAIVETDVLVVGDFRFPGGTSTSTAAEIAALAEAGYSVLLLPVEAPFLARHRAFHPEIAGLIEAGQVALVPPEERIRARLACLHHPACFARHPSQPLHVEAGAAVLVVHHPPVDAQGVPQYDIAAVRAVTGALLGTEPDWAPVGPKVRAAFAGLDAAPPLAAEDWVGVLAPGRIGRPRPGPLGGRPVLGRHSRPDPVKWPGSRADFLSAYPDAPDIEVRLLGFGPALAQVVGPLPRNWQVLPFGAVPVGRFLAGIDYFGYFHGSAWIEAFGRSILEAMGAGLVCLLPPDFEPLFAEGAIYCAPGDVAARVRALHANPADYARQSEQAIAVLRERFAPEVAVARVAARIGPPTASPPTASLPAPATGRGHRLPRILHVTSNGIGMGHLTRALALARRHRDRAEPVIATMSRAFSVVRDEGIMAEYVPFFRGTGMAQEVWHPNLRAELTEMIRFYRPRVVVLDANVPYEGVTGAVEQFPGLWSVWLRRAMWPPGAGQGFVARQDRFDAVLEPGEIAAPFDRGPTRGSGGHVLQVAPVRYLREDEALARQAARVVLGLDPDRPAVFLQLGAGNNIRTDGLRALIAGTLAETGPPPQIVLGQWQIGRDEGDAPEGMIGLRSFPFARFLNAFDFAVAMAGYNTFHENLAACLPTLFLSNEHHEQDEQWLRADYARICGLALAARTANSCDIVRGLEEIARPDRQAALRRACARLPRTNGADEAARYLADLAHIRRPHPADCGG</sequence>